<accession>A0A1G1YSK2</accession>
<name>A0A1G1YSK2_9BACT</name>
<evidence type="ECO:0000259" key="1">
    <source>
        <dbReference type="Pfam" id="PF00814"/>
    </source>
</evidence>
<dbReference type="AlphaFoldDB" id="A0A1G1YSK2"/>
<proteinExistence type="predicted"/>
<evidence type="ECO:0000313" key="2">
    <source>
        <dbReference type="EMBL" id="OGY54610.1"/>
    </source>
</evidence>
<dbReference type="Proteomes" id="UP000178944">
    <property type="component" value="Unassembled WGS sequence"/>
</dbReference>
<dbReference type="SUPFAM" id="SSF53067">
    <property type="entry name" value="Actin-like ATPase domain"/>
    <property type="match status" value="1"/>
</dbReference>
<dbReference type="Pfam" id="PF00814">
    <property type="entry name" value="TsaD"/>
    <property type="match status" value="1"/>
</dbReference>
<dbReference type="EMBL" id="MHIQ01000030">
    <property type="protein sequence ID" value="OGY54610.1"/>
    <property type="molecule type" value="Genomic_DNA"/>
</dbReference>
<protein>
    <recommendedName>
        <fullName evidence="1">Gcp-like domain-containing protein</fullName>
    </recommendedName>
</protein>
<sequence length="143" mass="15639">MVLFIDTTDGVTVFLALIDRRGRCAATKRLRAQYRQAQRLLPAIDALRRTTKLPLSGLTGVMLVSGPGPFTALRVGVLTANTIAWVLRLPLVGVRKTVGANFETLIAQGLAKLKNISAPVMVEPYYGQAPNVTTRRKRLGIRK</sequence>
<dbReference type="InterPro" id="IPR000905">
    <property type="entry name" value="Gcp-like_dom"/>
</dbReference>
<evidence type="ECO:0000313" key="3">
    <source>
        <dbReference type="Proteomes" id="UP000178944"/>
    </source>
</evidence>
<reference evidence="2 3" key="1">
    <citation type="journal article" date="2016" name="Nat. Commun.">
        <title>Thousands of microbial genomes shed light on interconnected biogeochemical processes in an aquifer system.</title>
        <authorList>
            <person name="Anantharaman K."/>
            <person name="Brown C.T."/>
            <person name="Hug L.A."/>
            <person name="Sharon I."/>
            <person name="Castelle C.J."/>
            <person name="Probst A.J."/>
            <person name="Thomas B.C."/>
            <person name="Singh A."/>
            <person name="Wilkins M.J."/>
            <person name="Karaoz U."/>
            <person name="Brodie E.L."/>
            <person name="Williams K.H."/>
            <person name="Hubbard S.S."/>
            <person name="Banfield J.F."/>
        </authorList>
    </citation>
    <scope>NUCLEOTIDE SEQUENCE [LARGE SCALE GENOMIC DNA]</scope>
</reference>
<dbReference type="InterPro" id="IPR043129">
    <property type="entry name" value="ATPase_NBD"/>
</dbReference>
<comment type="caution">
    <text evidence="2">The sequence shown here is derived from an EMBL/GenBank/DDBJ whole genome shotgun (WGS) entry which is preliminary data.</text>
</comment>
<gene>
    <name evidence="2" type="ORF">A2951_02990</name>
</gene>
<dbReference type="Gene3D" id="3.30.420.40">
    <property type="match status" value="1"/>
</dbReference>
<feature type="domain" description="Gcp-like" evidence="1">
    <location>
        <begin position="35"/>
        <end position="99"/>
    </location>
</feature>
<organism evidence="2 3">
    <name type="scientific">Candidatus Buchananbacteria bacterium RIFCSPLOWO2_01_FULL_56_15</name>
    <dbReference type="NCBI Taxonomy" id="1797547"/>
    <lineage>
        <taxon>Bacteria</taxon>
        <taxon>Candidatus Buchananiibacteriota</taxon>
    </lineage>
</organism>